<dbReference type="Pfam" id="PF00188">
    <property type="entry name" value="CAP"/>
    <property type="match status" value="1"/>
</dbReference>
<dbReference type="PANTHER" id="PTHR45661">
    <property type="entry name" value="SURFACE ANTIGEN"/>
    <property type="match status" value="1"/>
</dbReference>
<dbReference type="SUPFAM" id="SSF52058">
    <property type="entry name" value="L domain-like"/>
    <property type="match status" value="2"/>
</dbReference>
<dbReference type="Proteomes" id="UP001652409">
    <property type="component" value="Unassembled WGS sequence"/>
</dbReference>
<dbReference type="Gene3D" id="2.60.40.1080">
    <property type="match status" value="3"/>
</dbReference>
<dbReference type="InterPro" id="IPR008964">
    <property type="entry name" value="Invasin/intimin_cell_adhesion"/>
</dbReference>
<dbReference type="SUPFAM" id="SSF55797">
    <property type="entry name" value="PR-1-like"/>
    <property type="match status" value="1"/>
</dbReference>
<dbReference type="InterPro" id="IPR035940">
    <property type="entry name" value="CAP_sf"/>
</dbReference>
<sequence length="912" mass="97544">MKKKFLAGILSFMLAVQPAAICQAEEVAGSEFTASETTDSETAESEAGSSEADESEPEGDSSATPVTGEDQTSVEDVENQDEVTDAEEGYDVSGEDSQEGDVVFEDVEEDADTDLFSSGENEGTKSYDAGNGITATLVNGVFTVSGSGAMKDFADSKSAPWKDDVGQISTIIISPGITRVGDYSFIECGSLCEISLPEGLVSIGEAAFYNAYNLHSVTLPQSLQVIGTAAFADCINLATLNMGSQVREVGEYAFQQTSITAFHFPASLTTYDPLAFFGSSISQYTADSQNPSFKAENGVLFTKDGSTLLDYPTGKRDTSYAIPNGVVTVGGSAFIKNTALQQVSIPATVTTIGDWAFARSGLTSLTIPNTVTTIGYGIAQECRSLVTAYVGNGVAVLPYRTFEQCTSLTTVTLGSNIKEFGTRIFFNCTALTSVNLPEGLENIDVADFWGCKSLTYLKVPSTVKKIEAGAFSGCTNLNVDYPSHLTQMEDGSYLTVETLYYSGNYHYDDAYRVLDIVNQERGKEGLAPLAMDESLLESAMLRAVETCLDFSHTRPTGQDCFTANAKASGENIAAGSTSATGAMNQWMNSAGHRANIMSSGYKTIGIGCFEQGGTKFWVQMFGTEETAAFSKPADKKVRVAIPIDPQNYQKSFYLEWEDRGTANMSQGQKRILCARIENPGWDWVYSRPDPDSFTWTSSNPSVAKVDSEGNVTAVAEGKTVITVSGAGLSGSVNVAVKGKLVVAGKTIRLNRKTLSLLKGKKAVLKATTTPARANETPTWRSSNTKVAIVSKTGKVTAKRKGKAVITATLSNGKKASCTVTVREISAKRIRLNLKSITAYKGYRFTVKGRLTPGNSTDRITWRSSNTRVAAVSSKGVVRLKANGRATITARTTSGKKATLKVRVGKRKKVVKK</sequence>
<dbReference type="Pfam" id="PF02368">
    <property type="entry name" value="Big_2"/>
    <property type="match status" value="3"/>
</dbReference>
<evidence type="ECO:0000256" key="1">
    <source>
        <dbReference type="SAM" id="MobiDB-lite"/>
    </source>
</evidence>
<evidence type="ECO:0000313" key="4">
    <source>
        <dbReference type="EMBL" id="MCU6767152.1"/>
    </source>
</evidence>
<dbReference type="RefSeq" id="WP_262583336.1">
    <property type="nucleotide sequence ID" value="NZ_JAOQJL010000054.1"/>
</dbReference>
<reference evidence="4 5" key="1">
    <citation type="journal article" date="2021" name="ISME Commun">
        <title>Automated analysis of genomic sequences facilitates high-throughput and comprehensive description of bacteria.</title>
        <authorList>
            <person name="Hitch T.C.A."/>
        </authorList>
    </citation>
    <scope>NUCLEOTIDE SEQUENCE [LARGE SCALE GENOMIC DNA]</scope>
    <source>
        <strain evidence="4 5">Sanger_23</strain>
    </source>
</reference>
<keyword evidence="2" id="KW-0732">Signal</keyword>
<dbReference type="CDD" id="cd05379">
    <property type="entry name" value="CAP_bacterial"/>
    <property type="match status" value="1"/>
</dbReference>
<gene>
    <name evidence="4" type="ORF">OCV61_17435</name>
</gene>
<feature type="domain" description="BIG2" evidence="3">
    <location>
        <begin position="825"/>
        <end position="901"/>
    </location>
</feature>
<dbReference type="EMBL" id="JAOQJL010000054">
    <property type="protein sequence ID" value="MCU6767152.1"/>
    <property type="molecule type" value="Genomic_DNA"/>
</dbReference>
<keyword evidence="5" id="KW-1185">Reference proteome</keyword>
<organism evidence="4 5">
    <name type="scientific">Blautia ammoniilytica</name>
    <dbReference type="NCBI Taxonomy" id="2981782"/>
    <lineage>
        <taxon>Bacteria</taxon>
        <taxon>Bacillati</taxon>
        <taxon>Bacillota</taxon>
        <taxon>Clostridia</taxon>
        <taxon>Lachnospirales</taxon>
        <taxon>Lachnospiraceae</taxon>
        <taxon>Blautia</taxon>
    </lineage>
</organism>
<feature type="chain" id="PRO_5047136428" evidence="2">
    <location>
        <begin position="25"/>
        <end position="912"/>
    </location>
</feature>
<dbReference type="PANTHER" id="PTHR45661:SF3">
    <property type="entry name" value="IG-LIKE DOMAIN-CONTAINING PROTEIN"/>
    <property type="match status" value="1"/>
</dbReference>
<feature type="compositionally biased region" description="Acidic residues" evidence="1">
    <location>
        <begin position="72"/>
        <end position="98"/>
    </location>
</feature>
<evidence type="ECO:0000313" key="5">
    <source>
        <dbReference type="Proteomes" id="UP001652409"/>
    </source>
</evidence>
<dbReference type="InterPro" id="IPR053139">
    <property type="entry name" value="Surface_bspA-like"/>
</dbReference>
<feature type="region of interest" description="Disordered" evidence="1">
    <location>
        <begin position="28"/>
        <end position="98"/>
    </location>
</feature>
<dbReference type="InterPro" id="IPR003343">
    <property type="entry name" value="Big_2"/>
</dbReference>
<dbReference type="InterPro" id="IPR014044">
    <property type="entry name" value="CAP_dom"/>
</dbReference>
<dbReference type="InterPro" id="IPR026906">
    <property type="entry name" value="LRR_5"/>
</dbReference>
<dbReference type="Gene3D" id="3.40.33.10">
    <property type="entry name" value="CAP"/>
    <property type="match status" value="1"/>
</dbReference>
<dbReference type="Gene3D" id="3.80.10.10">
    <property type="entry name" value="Ribonuclease Inhibitor"/>
    <property type="match status" value="1"/>
</dbReference>
<comment type="caution">
    <text evidence="4">The sequence shown here is derived from an EMBL/GenBank/DDBJ whole genome shotgun (WGS) entry which is preliminary data.</text>
</comment>
<dbReference type="Pfam" id="PF13306">
    <property type="entry name" value="LRR_5"/>
    <property type="match status" value="2"/>
</dbReference>
<feature type="signal peptide" evidence="2">
    <location>
        <begin position="1"/>
        <end position="24"/>
    </location>
</feature>
<evidence type="ECO:0000256" key="2">
    <source>
        <dbReference type="SAM" id="SignalP"/>
    </source>
</evidence>
<dbReference type="SMART" id="SM00635">
    <property type="entry name" value="BID_2"/>
    <property type="match status" value="3"/>
</dbReference>
<dbReference type="InterPro" id="IPR032675">
    <property type="entry name" value="LRR_dom_sf"/>
</dbReference>
<name>A0ABT2TY39_9FIRM</name>
<evidence type="ECO:0000259" key="3">
    <source>
        <dbReference type="SMART" id="SM00635"/>
    </source>
</evidence>
<dbReference type="SUPFAM" id="SSF49373">
    <property type="entry name" value="Invasin/intimin cell-adhesion fragments"/>
    <property type="match status" value="3"/>
</dbReference>
<feature type="domain" description="BIG2" evidence="3">
    <location>
        <begin position="743"/>
        <end position="818"/>
    </location>
</feature>
<protein>
    <submittedName>
        <fullName evidence="4">Leucine-rich repeat protein</fullName>
    </submittedName>
</protein>
<feature type="domain" description="BIG2" evidence="3">
    <location>
        <begin position="665"/>
        <end position="735"/>
    </location>
</feature>
<accession>A0ABT2TY39</accession>
<proteinExistence type="predicted"/>